<sequence>MTESCGQRSRTGGCRCGKAPWLALVKQSASALPAADPLWGIAGDWQFATLRMDPLLPVTSMS</sequence>
<gene>
    <name evidence="1" type="ORF">BJ554DRAFT_2143</name>
</gene>
<evidence type="ECO:0000313" key="2">
    <source>
        <dbReference type="Proteomes" id="UP000673691"/>
    </source>
</evidence>
<evidence type="ECO:0000313" key="1">
    <source>
        <dbReference type="EMBL" id="KAG5457764.1"/>
    </source>
</evidence>
<name>A0A8H8DGJ1_9FUNG</name>
<proteinExistence type="predicted"/>
<reference evidence="1 2" key="1">
    <citation type="journal article" name="Sci. Rep.">
        <title>Genome-scale phylogenetic analyses confirm Olpidium as the closest living zoosporic fungus to the non-flagellated, terrestrial fungi.</title>
        <authorList>
            <person name="Chang Y."/>
            <person name="Rochon D."/>
            <person name="Sekimoto S."/>
            <person name="Wang Y."/>
            <person name="Chovatia M."/>
            <person name="Sandor L."/>
            <person name="Salamov A."/>
            <person name="Grigoriev I.V."/>
            <person name="Stajich J.E."/>
            <person name="Spatafora J.W."/>
        </authorList>
    </citation>
    <scope>NUCLEOTIDE SEQUENCE [LARGE SCALE GENOMIC DNA]</scope>
    <source>
        <strain evidence="1">S191</strain>
    </source>
</reference>
<protein>
    <submittedName>
        <fullName evidence="1">Uncharacterized protein</fullName>
    </submittedName>
</protein>
<organism evidence="1 2">
    <name type="scientific">Olpidium bornovanus</name>
    <dbReference type="NCBI Taxonomy" id="278681"/>
    <lineage>
        <taxon>Eukaryota</taxon>
        <taxon>Fungi</taxon>
        <taxon>Fungi incertae sedis</taxon>
        <taxon>Olpidiomycota</taxon>
        <taxon>Olpidiomycotina</taxon>
        <taxon>Olpidiomycetes</taxon>
        <taxon>Olpidiales</taxon>
        <taxon>Olpidiaceae</taxon>
        <taxon>Olpidium</taxon>
    </lineage>
</organism>
<dbReference type="Proteomes" id="UP000673691">
    <property type="component" value="Unassembled WGS sequence"/>
</dbReference>
<dbReference type="AlphaFoldDB" id="A0A8H8DGJ1"/>
<dbReference type="EMBL" id="JAEFCI010009508">
    <property type="protein sequence ID" value="KAG5457764.1"/>
    <property type="molecule type" value="Genomic_DNA"/>
</dbReference>
<keyword evidence="2" id="KW-1185">Reference proteome</keyword>
<comment type="caution">
    <text evidence="1">The sequence shown here is derived from an EMBL/GenBank/DDBJ whole genome shotgun (WGS) entry which is preliminary data.</text>
</comment>
<accession>A0A8H8DGJ1</accession>